<gene>
    <name evidence="1" type="ORF">HNE05_19790</name>
</gene>
<dbReference type="InterPro" id="IPR007813">
    <property type="entry name" value="PilN"/>
</dbReference>
<dbReference type="AlphaFoldDB" id="A0A6M8G9L1"/>
<evidence type="ECO:0000313" key="2">
    <source>
        <dbReference type="Proteomes" id="UP000501379"/>
    </source>
</evidence>
<keyword evidence="2" id="KW-1185">Reference proteome</keyword>
<evidence type="ECO:0000313" key="1">
    <source>
        <dbReference type="EMBL" id="QKE65505.1"/>
    </source>
</evidence>
<accession>A0A6M8G9L1</accession>
<dbReference type="Proteomes" id="UP000501379">
    <property type="component" value="Chromosome"/>
</dbReference>
<dbReference type="Pfam" id="PF05137">
    <property type="entry name" value="PilN"/>
    <property type="match status" value="1"/>
</dbReference>
<protein>
    <submittedName>
        <fullName evidence="1">PilN domain-containing protein</fullName>
    </submittedName>
</protein>
<dbReference type="KEGG" id="pcam:HNE05_19790"/>
<dbReference type="EMBL" id="CP053697">
    <property type="protein sequence ID" value="QKE65505.1"/>
    <property type="molecule type" value="Genomic_DNA"/>
</dbReference>
<proteinExistence type="predicted"/>
<sequence length="202" mass="22100">MQNLNLYQIEKQQRSGPQKNQMLALLAVLVLLCLAHAAWQGWQLRQGAAQLSQAEVAAQEQETLLAAAKASFVEPQLDSGLPLELAAREADNQQLQRLIGYLQVLASQRTAGFVAPLQALAEHHPASGLWLSGIGLSAGGTHMRLQGSSQDQELLPQYLQRLGQSPVFQGREFARFEVLRGDDQLLHFDLSSQAGDKEPGNE</sequence>
<name>A0A6M8G9L1_9GAMM</name>
<reference evidence="1" key="1">
    <citation type="submission" date="2020-07" db="EMBL/GenBank/DDBJ databases">
        <title>Nitrate ammonifying Pseudomonas campi sp. nov. isolated from German agricultural grassland.</title>
        <authorList>
            <person name="Timsy T."/>
            <person name="Ulrich A."/>
            <person name="Spanner T."/>
            <person name="Foesel B."/>
            <person name="Kolb S."/>
            <person name="Horn M.A."/>
            <person name="Behrendt U."/>
        </authorList>
    </citation>
    <scope>NUCLEOTIDE SEQUENCE</scope>
    <source>
        <strain evidence="1">S1-A32-2</strain>
    </source>
</reference>
<organism evidence="1 2">
    <name type="scientific">Aquipseudomonas campi</name>
    <dbReference type="NCBI Taxonomy" id="2731681"/>
    <lineage>
        <taxon>Bacteria</taxon>
        <taxon>Pseudomonadati</taxon>
        <taxon>Pseudomonadota</taxon>
        <taxon>Gammaproteobacteria</taxon>
        <taxon>Pseudomonadales</taxon>
        <taxon>Pseudomonadaceae</taxon>
        <taxon>Aquipseudomonas</taxon>
    </lineage>
</organism>
<dbReference type="RefSeq" id="WP_173211466.1">
    <property type="nucleotide sequence ID" value="NZ_CP053697.2"/>
</dbReference>